<dbReference type="AlphaFoldDB" id="A0A2U1JUH9"/>
<dbReference type="OrthoDB" id="2926599at2"/>
<gene>
    <name evidence="1" type="ORF">DCC39_14445</name>
</gene>
<dbReference type="Gene3D" id="1.10.10.60">
    <property type="entry name" value="Homeodomain-like"/>
    <property type="match status" value="1"/>
</dbReference>
<organism evidence="1 2">
    <name type="scientific">Pueribacillus theae</name>
    <dbReference type="NCBI Taxonomy" id="2171751"/>
    <lineage>
        <taxon>Bacteria</taxon>
        <taxon>Bacillati</taxon>
        <taxon>Bacillota</taxon>
        <taxon>Bacilli</taxon>
        <taxon>Bacillales</taxon>
        <taxon>Bacillaceae</taxon>
        <taxon>Pueribacillus</taxon>
    </lineage>
</organism>
<accession>A0A2U1JUH9</accession>
<evidence type="ECO:0000313" key="1">
    <source>
        <dbReference type="EMBL" id="PWA08635.1"/>
    </source>
</evidence>
<evidence type="ECO:0008006" key="3">
    <source>
        <dbReference type="Google" id="ProtNLM"/>
    </source>
</evidence>
<sequence length="95" mass="11448">MIHFEDATKQQLIQICLYEDCPLDYKYEAARELQMRQWQENMLSELVRLWGLGKSTFDISIQLGIEQDAVKWQLEKYGLYGRRVFKYHDKNKRTG</sequence>
<reference evidence="1 2" key="1">
    <citation type="submission" date="2018-04" db="EMBL/GenBank/DDBJ databases">
        <title>Camelliibacillus theae gen. nov., sp. nov., isolated from Pu'er tea.</title>
        <authorList>
            <person name="Niu L."/>
        </authorList>
    </citation>
    <scope>NUCLEOTIDE SEQUENCE [LARGE SCALE GENOMIC DNA]</scope>
    <source>
        <strain evidence="1 2">T8</strain>
    </source>
</reference>
<keyword evidence="2" id="KW-1185">Reference proteome</keyword>
<proteinExistence type="predicted"/>
<dbReference type="EMBL" id="QCZG01000035">
    <property type="protein sequence ID" value="PWA08635.1"/>
    <property type="molecule type" value="Genomic_DNA"/>
</dbReference>
<name>A0A2U1JUH9_9BACI</name>
<dbReference type="RefSeq" id="WP_116555608.1">
    <property type="nucleotide sequence ID" value="NZ_QCZG01000035.1"/>
</dbReference>
<comment type="caution">
    <text evidence="1">The sequence shown here is derived from an EMBL/GenBank/DDBJ whole genome shotgun (WGS) entry which is preliminary data.</text>
</comment>
<protein>
    <recommendedName>
        <fullName evidence="3">Helix-turn-helix domain containing protein</fullName>
    </recommendedName>
</protein>
<dbReference type="Proteomes" id="UP000245998">
    <property type="component" value="Unassembled WGS sequence"/>
</dbReference>
<evidence type="ECO:0000313" key="2">
    <source>
        <dbReference type="Proteomes" id="UP000245998"/>
    </source>
</evidence>